<dbReference type="EMBL" id="NPBJ01000044">
    <property type="protein sequence ID" value="PAD98122.1"/>
    <property type="molecule type" value="Genomic_DNA"/>
</dbReference>
<evidence type="ECO:0000256" key="1">
    <source>
        <dbReference type="SAM" id="Phobius"/>
    </source>
</evidence>
<comment type="caution">
    <text evidence="2">The sequence shown here is derived from an EMBL/GenBank/DDBJ whole genome shotgun (WGS) entry which is preliminary data.</text>
</comment>
<reference evidence="2 3" key="1">
    <citation type="submission" date="2017-07" db="EMBL/GenBank/DDBJ databases">
        <title>Isolation and whole genome analysis of endospore-forming bacteria from heroin.</title>
        <authorList>
            <person name="Kalinowski J."/>
            <person name="Ahrens B."/>
            <person name="Al-Dilaimi A."/>
            <person name="Winkler A."/>
            <person name="Wibberg D."/>
            <person name="Schleenbecker U."/>
            <person name="Ruckert C."/>
            <person name="Wolfel R."/>
            <person name="Grass G."/>
        </authorList>
    </citation>
    <scope>NUCLEOTIDE SEQUENCE [LARGE SCALE GENOMIC DNA]</scope>
    <source>
        <strain evidence="2 3">7517-1</strain>
    </source>
</reference>
<evidence type="ECO:0000313" key="3">
    <source>
        <dbReference type="Proteomes" id="UP000216852"/>
    </source>
</evidence>
<dbReference type="Proteomes" id="UP000216852">
    <property type="component" value="Unassembled WGS sequence"/>
</dbReference>
<keyword evidence="1" id="KW-0472">Membrane</keyword>
<gene>
    <name evidence="2" type="ORF">CHH48_18935</name>
</gene>
<keyword evidence="1" id="KW-1133">Transmembrane helix</keyword>
<proteinExistence type="predicted"/>
<accession>A0ABX4GTD6</accession>
<name>A0ABX4GTD6_9BACI</name>
<dbReference type="RefSeq" id="WP_095220811.1">
    <property type="nucleotide sequence ID" value="NZ_NPBJ01000044.1"/>
</dbReference>
<keyword evidence="3" id="KW-1185">Reference proteome</keyword>
<feature type="transmembrane region" description="Helical" evidence="1">
    <location>
        <begin position="56"/>
        <end position="86"/>
    </location>
</feature>
<organism evidence="2 3">
    <name type="scientific">Terribacillus saccharophilus</name>
    <dbReference type="NCBI Taxonomy" id="361277"/>
    <lineage>
        <taxon>Bacteria</taxon>
        <taxon>Bacillati</taxon>
        <taxon>Bacillota</taxon>
        <taxon>Bacilli</taxon>
        <taxon>Bacillales</taxon>
        <taxon>Bacillaceae</taxon>
        <taxon>Terribacillus</taxon>
    </lineage>
</organism>
<keyword evidence="1" id="KW-0812">Transmembrane</keyword>
<sequence length="104" mass="12117">MTFLYFILGYFGFGLIYSGLTFSPLARASIYAAMKSQQLTTDPNDLFWREPEAHEVVGGFIITFVVTVFKIFAFPFFFFVDPFIWIQSRKIKRKAKMYKELASV</sequence>
<evidence type="ECO:0000313" key="2">
    <source>
        <dbReference type="EMBL" id="PAD98122.1"/>
    </source>
</evidence>
<protein>
    <submittedName>
        <fullName evidence="2">Uncharacterized protein</fullName>
    </submittedName>
</protein>